<feature type="domain" description="Neutral/alkaline non-lysosomal ceramidase C-terminal" evidence="8">
    <location>
        <begin position="522"/>
        <end position="681"/>
    </location>
</feature>
<feature type="domain" description="Neutral/alkaline non-lysosomal ceramidase N-terminal" evidence="7">
    <location>
        <begin position="42"/>
        <end position="520"/>
    </location>
</feature>
<comment type="cofactor">
    <cofactor evidence="4">
        <name>Zn(2+)</name>
        <dbReference type="ChEBI" id="CHEBI:29105"/>
    </cofactor>
    <text evidence="4">Binds 1 zinc ion per subunit.</text>
</comment>
<dbReference type="GeneID" id="91515031"/>
<keyword evidence="4" id="KW-0479">Metal-binding</keyword>
<keyword evidence="5" id="KW-0746">Sphingolipid metabolism</keyword>
<dbReference type="AlphaFoldDB" id="U5E8X7"/>
<comment type="similarity">
    <text evidence="1 5">Belongs to the neutral ceramidase family.</text>
</comment>
<dbReference type="OrthoDB" id="6899210at2"/>
<feature type="chain" id="PRO_5004659157" description="Neutral ceramidase" evidence="6">
    <location>
        <begin position="27"/>
        <end position="683"/>
    </location>
</feature>
<dbReference type="PANTHER" id="PTHR12670:SF1">
    <property type="entry name" value="NEUTRAL CERAMIDASE"/>
    <property type="match status" value="1"/>
</dbReference>
<reference evidence="9 10" key="1">
    <citation type="journal article" date="2014" name="BMC Genomics">
        <title>Genome based analysis of type-I polyketide synthase and nonribosomal peptide synthetase gene clusters in seven strains of five representative Nocardia species.</title>
        <authorList>
            <person name="Komaki H."/>
            <person name="Ichikawa N."/>
            <person name="Hosoyama A."/>
            <person name="Takahashi-Nakaguchi A."/>
            <person name="Matsuzawa T."/>
            <person name="Suzuki K."/>
            <person name="Fujita N."/>
            <person name="Gonoi T."/>
        </authorList>
    </citation>
    <scope>NUCLEOTIDE SEQUENCE [LARGE SCALE GENOMIC DNA]</scope>
    <source>
        <strain evidence="9 10">NBRC 15531</strain>
    </source>
</reference>
<dbReference type="InterPro" id="IPR006823">
    <property type="entry name" value="Ceramidase_alk"/>
</dbReference>
<dbReference type="GO" id="GO:0042759">
    <property type="term" value="P:long-chain fatty acid biosynthetic process"/>
    <property type="evidence" value="ECO:0007669"/>
    <property type="project" value="TreeGrafter"/>
</dbReference>
<keyword evidence="6" id="KW-0732">Signal</keyword>
<evidence type="ECO:0000256" key="5">
    <source>
        <dbReference type="RuleBase" id="RU366019"/>
    </source>
</evidence>
<feature type="signal peptide" evidence="6">
    <location>
        <begin position="1"/>
        <end position="26"/>
    </location>
</feature>
<keyword evidence="2 5" id="KW-0378">Hydrolase</keyword>
<name>U5E8X7_NOCAS</name>
<dbReference type="eggNOG" id="ENOG502Z84X">
    <property type="taxonomic scope" value="Bacteria"/>
</dbReference>
<dbReference type="InterPro" id="IPR031329">
    <property type="entry name" value="NEUT/ALK_ceramidase_N"/>
</dbReference>
<evidence type="ECO:0000259" key="8">
    <source>
        <dbReference type="Pfam" id="PF17048"/>
    </source>
</evidence>
<feature type="binding site" evidence="4">
    <location>
        <position position="132"/>
    </location>
    <ligand>
        <name>Zn(2+)</name>
        <dbReference type="ChEBI" id="CHEBI:29105"/>
    </ligand>
</feature>
<evidence type="ECO:0000256" key="1">
    <source>
        <dbReference type="ARBA" id="ARBA00009835"/>
    </source>
</evidence>
<dbReference type="GO" id="GO:0046872">
    <property type="term" value="F:metal ion binding"/>
    <property type="evidence" value="ECO:0007669"/>
    <property type="project" value="UniProtKB-KW"/>
</dbReference>
<dbReference type="Gene3D" id="2.60.40.2300">
    <property type="entry name" value="Neutral/alkaline non-lysosomal ceramidase, C-terminal domain"/>
    <property type="match status" value="1"/>
</dbReference>
<evidence type="ECO:0000256" key="2">
    <source>
        <dbReference type="ARBA" id="ARBA00022801"/>
    </source>
</evidence>
<evidence type="ECO:0000256" key="4">
    <source>
        <dbReference type="PIRSR" id="PIRSR606823-2"/>
    </source>
</evidence>
<dbReference type="InterPro" id="IPR006311">
    <property type="entry name" value="TAT_signal"/>
</dbReference>
<keyword evidence="10" id="KW-1185">Reference proteome</keyword>
<dbReference type="Pfam" id="PF04734">
    <property type="entry name" value="Ceramidase_alk"/>
    <property type="match status" value="1"/>
</dbReference>
<dbReference type="GO" id="GO:0005576">
    <property type="term" value="C:extracellular region"/>
    <property type="evidence" value="ECO:0007669"/>
    <property type="project" value="TreeGrafter"/>
</dbReference>
<comment type="caution">
    <text evidence="9">The sequence shown here is derived from an EMBL/GenBank/DDBJ whole genome shotgun (WGS) entry which is preliminary data.</text>
</comment>
<dbReference type="GO" id="GO:0016020">
    <property type="term" value="C:membrane"/>
    <property type="evidence" value="ECO:0007669"/>
    <property type="project" value="GOC"/>
</dbReference>
<feature type="binding site" evidence="4">
    <location>
        <position position="240"/>
    </location>
    <ligand>
        <name>Zn(2+)</name>
        <dbReference type="ChEBI" id="CHEBI:29105"/>
    </ligand>
</feature>
<accession>U5E8X7</accession>
<evidence type="ECO:0000313" key="10">
    <source>
        <dbReference type="Proteomes" id="UP000017048"/>
    </source>
</evidence>
<feature type="binding site" evidence="4">
    <location>
        <position position="455"/>
    </location>
    <ligand>
        <name>Zn(2+)</name>
        <dbReference type="ChEBI" id="CHEBI:29105"/>
    </ligand>
</feature>
<dbReference type="GO" id="GO:0017040">
    <property type="term" value="F:N-acylsphingosine amidohydrolase activity"/>
    <property type="evidence" value="ECO:0007669"/>
    <property type="project" value="UniProtKB-UniRule"/>
</dbReference>
<evidence type="ECO:0000259" key="7">
    <source>
        <dbReference type="Pfam" id="PF04734"/>
    </source>
</evidence>
<dbReference type="PANTHER" id="PTHR12670">
    <property type="entry name" value="CERAMIDASE"/>
    <property type="match status" value="1"/>
</dbReference>
<keyword evidence="4" id="KW-0862">Zinc</keyword>
<dbReference type="GO" id="GO:0046512">
    <property type="term" value="P:sphingosine biosynthetic process"/>
    <property type="evidence" value="ECO:0007669"/>
    <property type="project" value="TreeGrafter"/>
</dbReference>
<evidence type="ECO:0000256" key="6">
    <source>
        <dbReference type="SAM" id="SignalP"/>
    </source>
</evidence>
<dbReference type="STRING" id="1824.SAMN05444423_103507"/>
<protein>
    <recommendedName>
        <fullName evidence="5">Neutral ceramidase</fullName>
        <ecNumber evidence="5">3.5.1.23</ecNumber>
    </recommendedName>
</protein>
<proteinExistence type="inferred from homology"/>
<feature type="binding site" evidence="4">
    <location>
        <position position="491"/>
    </location>
    <ligand>
        <name>Zn(2+)</name>
        <dbReference type="ChEBI" id="CHEBI:29105"/>
    </ligand>
</feature>
<evidence type="ECO:0000313" key="9">
    <source>
        <dbReference type="EMBL" id="GAD82933.1"/>
    </source>
</evidence>
<dbReference type="RefSeq" id="WP_019044927.1">
    <property type="nucleotide sequence ID" value="NZ_BAFO02000013.1"/>
</dbReference>
<organism evidence="9 10">
    <name type="scientific">Nocardia asteroides NBRC 15531</name>
    <dbReference type="NCBI Taxonomy" id="1110697"/>
    <lineage>
        <taxon>Bacteria</taxon>
        <taxon>Bacillati</taxon>
        <taxon>Actinomycetota</taxon>
        <taxon>Actinomycetes</taxon>
        <taxon>Mycobacteriales</taxon>
        <taxon>Nocardiaceae</taxon>
        <taxon>Nocardia</taxon>
    </lineage>
</organism>
<dbReference type="EMBL" id="BAFO02000013">
    <property type="protein sequence ID" value="GAD82933.1"/>
    <property type="molecule type" value="Genomic_DNA"/>
</dbReference>
<dbReference type="Proteomes" id="UP000017048">
    <property type="component" value="Unassembled WGS sequence"/>
</dbReference>
<dbReference type="InterPro" id="IPR031331">
    <property type="entry name" value="NEUT/ALK_ceramidase_C"/>
</dbReference>
<dbReference type="EC" id="3.5.1.23" evidence="5"/>
<dbReference type="InterPro" id="IPR038445">
    <property type="entry name" value="NCDase_C_sf"/>
</dbReference>
<comment type="catalytic activity">
    <reaction evidence="5">
        <text>an N-acylsphing-4-enine + H2O = sphing-4-enine + a fatty acid</text>
        <dbReference type="Rhea" id="RHEA:20856"/>
        <dbReference type="ChEBI" id="CHEBI:15377"/>
        <dbReference type="ChEBI" id="CHEBI:28868"/>
        <dbReference type="ChEBI" id="CHEBI:52639"/>
        <dbReference type="ChEBI" id="CHEBI:57756"/>
        <dbReference type="EC" id="3.5.1.23"/>
    </reaction>
</comment>
<feature type="active site" description="Nucleophile" evidence="3">
    <location>
        <position position="292"/>
    </location>
</feature>
<dbReference type="GO" id="GO:0046514">
    <property type="term" value="P:ceramide catabolic process"/>
    <property type="evidence" value="ECO:0007669"/>
    <property type="project" value="InterPro"/>
</dbReference>
<keyword evidence="5" id="KW-0443">Lipid metabolism</keyword>
<dbReference type="Pfam" id="PF17048">
    <property type="entry name" value="Ceramidse_alk_C"/>
    <property type="match status" value="1"/>
</dbReference>
<evidence type="ECO:0000256" key="3">
    <source>
        <dbReference type="PIRSR" id="PIRSR606823-1"/>
    </source>
</evidence>
<gene>
    <name evidence="9" type="ORF">NCAST_13_02080</name>
</gene>
<dbReference type="PROSITE" id="PS51318">
    <property type="entry name" value="TAT"/>
    <property type="match status" value="1"/>
</dbReference>
<sequence>MPLSRRTVLTASALGVAAVPALSALADAVAPAARANTAPGEFEFGLGIADLTGPAAECGMMGYSQLDQATAGIHLRPRARAFVIGAGGNRIAYVAVENGAVFGSVHGGVLLALARRFGDRYTERNVVLTSTHTHASCGGSAHDYAYTLATLGFQQQVYDAEVNGIVEAIVAADADFGPGAIALGRSTLHDASVNRSRVAFDRNPEAERALFPDAIDPAVTTLVFTRAGREVGALTWFATHNTSMTNANRLISSDNKGYASYAAEHLEHGVRHLDGQPSYLAAFAQTNAGDMSPNLNLRPGDGPTTDEFENTRILGERQYAASRAAAAQAVSMTGAVDSLLCYIDLAAVSVDGRFTPDGAPHRTSPAAAGVSLIAGSVEDGPGLPGGPIPEGVRNPMVDFLGGIDHPHPAWLADAQAPKAIAVPLGLLPPVPWVPNVVPIQLIRIGGLYLAAAGAEFTIVAGLRVRRAVAAALGVDAEQVLLQGYANSYHEYVTTPEEYDVQQYEGASTLFGRYTLCAYQQEFTRLAAAFVAGAAIGRGPAPRDVSALQPNLAVAPGPDATPRGRAFGDVLVQPPAQCARGSRVAVEFVSAHPKHNPRRGDTFLLVQRRTSAGEWVRVANEGEWDVRFHWRKDGDGISIARFTWDVPAAATPGTHRFVHFADALGADGALRPVSGTSAEFEVTG</sequence>